<proteinExistence type="predicted"/>
<dbReference type="AlphaFoldDB" id="A0A2H0YUT1"/>
<evidence type="ECO:0000256" key="1">
    <source>
        <dbReference type="SAM" id="Phobius"/>
    </source>
</evidence>
<evidence type="ECO:0000313" key="3">
    <source>
        <dbReference type="Proteomes" id="UP000228711"/>
    </source>
</evidence>
<name>A0A2H0YUT1_9BACT</name>
<evidence type="ECO:0000313" key="2">
    <source>
        <dbReference type="EMBL" id="PIS41502.1"/>
    </source>
</evidence>
<keyword evidence="1" id="KW-1133">Transmembrane helix</keyword>
<accession>A0A2H0YUT1</accession>
<dbReference type="Proteomes" id="UP000228711">
    <property type="component" value="Unassembled WGS sequence"/>
</dbReference>
<dbReference type="EMBL" id="PEXV01000092">
    <property type="protein sequence ID" value="PIS41502.1"/>
    <property type="molecule type" value="Genomic_DNA"/>
</dbReference>
<feature type="transmembrane region" description="Helical" evidence="1">
    <location>
        <begin position="78"/>
        <end position="96"/>
    </location>
</feature>
<comment type="caution">
    <text evidence="2">The sequence shown here is derived from an EMBL/GenBank/DDBJ whole genome shotgun (WGS) entry which is preliminary data.</text>
</comment>
<keyword evidence="1" id="KW-0472">Membrane</keyword>
<feature type="transmembrane region" description="Helical" evidence="1">
    <location>
        <begin position="108"/>
        <end position="126"/>
    </location>
</feature>
<reference evidence="3" key="1">
    <citation type="submission" date="2017-09" db="EMBL/GenBank/DDBJ databases">
        <title>Depth-based differentiation of microbial function through sediment-hosted aquifers and enrichment of novel symbionts in the deep terrestrial subsurface.</title>
        <authorList>
            <person name="Probst A.J."/>
            <person name="Ladd B."/>
            <person name="Jarett J.K."/>
            <person name="Geller-Mcgrath D.E."/>
            <person name="Sieber C.M.K."/>
            <person name="Emerson J.B."/>
            <person name="Anantharaman K."/>
            <person name="Thomas B.C."/>
            <person name="Malmstrom R."/>
            <person name="Stieglmeier M."/>
            <person name="Klingl A."/>
            <person name="Woyke T."/>
            <person name="Ryan C.M."/>
            <person name="Banfield J.F."/>
        </authorList>
    </citation>
    <scope>NUCLEOTIDE SEQUENCE [LARGE SCALE GENOMIC DNA]</scope>
</reference>
<feature type="transmembrane region" description="Helical" evidence="1">
    <location>
        <begin position="25"/>
        <end position="58"/>
    </location>
</feature>
<gene>
    <name evidence="2" type="ORF">COT25_02755</name>
</gene>
<keyword evidence="1" id="KW-0812">Transmembrane</keyword>
<sequence length="244" mass="26763">MNNKTLAEKISERITQQHLCMRPRAYFIAGSILLGAGLVATLLVAIFFVGVIVFRLRVNGAFTYLNGQGGWAPFIDNVPWIPLAIALVGIGSGILIMKKFEFSYKHAFLGIAGGAVLSIGILGIVIDTVGLPEQAEDITPLRPLLHMRYSNDSWIAGTVIWINPNDLGVGTPSGTSFTVIYTPDTTIIPDTPMMNGEWVRVIGEQNNNIFNADEIMHQPTPRHNPGKLPINRGGVFKYEYKIDD</sequence>
<organism evidence="2 3">
    <name type="scientific">Candidatus Kerfeldbacteria bacterium CG08_land_8_20_14_0_20_42_7</name>
    <dbReference type="NCBI Taxonomy" id="2014245"/>
    <lineage>
        <taxon>Bacteria</taxon>
        <taxon>Candidatus Kerfeldiibacteriota</taxon>
    </lineage>
</organism>
<protein>
    <submittedName>
        <fullName evidence="2">Uncharacterized protein</fullName>
    </submittedName>
</protein>